<dbReference type="Proteomes" id="UP001642483">
    <property type="component" value="Unassembled WGS sequence"/>
</dbReference>
<reference evidence="1 2" key="1">
    <citation type="submission" date="2024-02" db="EMBL/GenBank/DDBJ databases">
        <authorList>
            <person name="Daric V."/>
            <person name="Darras S."/>
        </authorList>
    </citation>
    <scope>NUCLEOTIDE SEQUENCE [LARGE SCALE GENOMIC DNA]</scope>
</reference>
<dbReference type="EMBL" id="CAWYQH010000114">
    <property type="protein sequence ID" value="CAK8690189.1"/>
    <property type="molecule type" value="Genomic_DNA"/>
</dbReference>
<evidence type="ECO:0000313" key="2">
    <source>
        <dbReference type="Proteomes" id="UP001642483"/>
    </source>
</evidence>
<proteinExistence type="predicted"/>
<protein>
    <submittedName>
        <fullName evidence="1">Uncharacterized protein</fullName>
    </submittedName>
</protein>
<comment type="caution">
    <text evidence="1">The sequence shown here is derived from an EMBL/GenBank/DDBJ whole genome shotgun (WGS) entry which is preliminary data.</text>
</comment>
<sequence>MTWTTACSIPLVAHHKEVFGHIRIKLRTKAQSEFCSHSASVKRCSSVQKQSLAEQDVSTDESDKVVDQIVSLKNQTGTTTSNIFPEDGAIPFTFNVTQAVDGNKTFDNDVATDQPIDGSSWMRLFTDCLFGRIPSNLCRVSSCPA</sequence>
<gene>
    <name evidence="1" type="ORF">CVLEPA_LOCUS22823</name>
</gene>
<name>A0ABP0GEI1_CLALP</name>
<evidence type="ECO:0000313" key="1">
    <source>
        <dbReference type="EMBL" id="CAK8690189.1"/>
    </source>
</evidence>
<keyword evidence="2" id="KW-1185">Reference proteome</keyword>
<accession>A0ABP0GEI1</accession>
<organism evidence="1 2">
    <name type="scientific">Clavelina lepadiformis</name>
    <name type="common">Light-bulb sea squirt</name>
    <name type="synonym">Ascidia lepadiformis</name>
    <dbReference type="NCBI Taxonomy" id="159417"/>
    <lineage>
        <taxon>Eukaryota</taxon>
        <taxon>Metazoa</taxon>
        <taxon>Chordata</taxon>
        <taxon>Tunicata</taxon>
        <taxon>Ascidiacea</taxon>
        <taxon>Aplousobranchia</taxon>
        <taxon>Clavelinidae</taxon>
        <taxon>Clavelina</taxon>
    </lineage>
</organism>